<gene>
    <name evidence="1" type="ORF">Theos_1656</name>
</gene>
<proteinExistence type="predicted"/>
<dbReference type="HOGENOM" id="CLU_181622_0_0_0"/>
<dbReference type="AlphaFoldDB" id="K7QXT1"/>
<dbReference type="OrthoDB" id="32804at2"/>
<dbReference type="eggNOG" id="ENOG50339M1">
    <property type="taxonomic scope" value="Bacteria"/>
</dbReference>
<reference evidence="1 2" key="1">
    <citation type="journal article" date="2013" name="Genome Announc.">
        <title>Whole Genome Sequencing of Thermus oshimai JL-2 and Thermus thermophilus JL-18, Incomplete Denitrifiers from the United States Great Basin.</title>
        <authorList>
            <person name="Murugapiran S.K."/>
            <person name="Huntemann M."/>
            <person name="Wei C.L."/>
            <person name="Han J."/>
            <person name="Detter J.C."/>
            <person name="Han C.S."/>
            <person name="Erkkila T.H."/>
            <person name="Teshima H."/>
            <person name="Chen A."/>
            <person name="Kyrpides N."/>
            <person name="Mavrommatis K."/>
            <person name="Markowitz V."/>
            <person name="Szeto E."/>
            <person name="Ivanova N."/>
            <person name="Pagani I."/>
            <person name="Lam J."/>
            <person name="McDonald A.I."/>
            <person name="Dodsworth J.A."/>
            <person name="Pati A."/>
            <person name="Goodwin L."/>
            <person name="Peters L."/>
            <person name="Pitluck S."/>
            <person name="Woyke T."/>
            <person name="Hedlund B.P."/>
        </authorList>
    </citation>
    <scope>NUCLEOTIDE SEQUENCE</scope>
    <source>
        <strain evidence="1 2">JL-2</strain>
    </source>
</reference>
<accession>K7QXT1</accession>
<dbReference type="PATRIC" id="fig|751945.3.peg.1632"/>
<keyword evidence="2" id="KW-1185">Reference proteome</keyword>
<name>K7QXT1_THEOS</name>
<sequence>MEALEALGYEVFQEEGYWVGEKRRGGLLLRVYLSPQGDVRLLKRRLLLEEAEERSLGGFSGTWARRRWEEADFFTVAPLEALPGLLLAWEALDAGEAAP</sequence>
<organism evidence="1 2">
    <name type="scientific">Thermus oshimai JL-2</name>
    <dbReference type="NCBI Taxonomy" id="751945"/>
    <lineage>
        <taxon>Bacteria</taxon>
        <taxon>Thermotogati</taxon>
        <taxon>Deinococcota</taxon>
        <taxon>Deinococci</taxon>
        <taxon>Thermales</taxon>
        <taxon>Thermaceae</taxon>
        <taxon>Thermus</taxon>
    </lineage>
</organism>
<evidence type="ECO:0000313" key="1">
    <source>
        <dbReference type="EMBL" id="AFV76683.1"/>
    </source>
</evidence>
<protein>
    <submittedName>
        <fullName evidence="1">Uncharacterized protein</fullName>
    </submittedName>
</protein>
<dbReference type="Proteomes" id="UP000000211">
    <property type="component" value="Chromosome"/>
</dbReference>
<evidence type="ECO:0000313" key="2">
    <source>
        <dbReference type="Proteomes" id="UP000000211"/>
    </source>
</evidence>
<dbReference type="KEGG" id="tos:Theos_1656"/>
<dbReference type="RefSeq" id="WP_016329862.1">
    <property type="nucleotide sequence ID" value="NC_019386.1"/>
</dbReference>
<dbReference type="EMBL" id="CP003249">
    <property type="protein sequence ID" value="AFV76683.1"/>
    <property type="molecule type" value="Genomic_DNA"/>
</dbReference>